<dbReference type="AlphaFoldDB" id="A0A328YP41"/>
<evidence type="ECO:0000313" key="3">
    <source>
        <dbReference type="Proteomes" id="UP000248840"/>
    </source>
</evidence>
<name>A0A328YP41_9FLAO</name>
<keyword evidence="3" id="KW-1185">Reference proteome</keyword>
<proteinExistence type="predicted"/>
<reference evidence="2 3" key="1">
    <citation type="submission" date="2018-06" db="EMBL/GenBank/DDBJ databases">
        <title>Genomic Encyclopedia of Archaeal and Bacterial Type Strains, Phase II (KMG-II): from individual species to whole genera.</title>
        <authorList>
            <person name="Goeker M."/>
        </authorList>
    </citation>
    <scope>NUCLEOTIDE SEQUENCE [LARGE SCALE GENOMIC DNA]</scope>
    <source>
        <strain evidence="2 3">DSM 25663</strain>
    </source>
</reference>
<dbReference type="EMBL" id="QLSZ01000003">
    <property type="protein sequence ID" value="RAR73912.1"/>
    <property type="molecule type" value="Genomic_DNA"/>
</dbReference>
<evidence type="ECO:0000256" key="1">
    <source>
        <dbReference type="SAM" id="SignalP"/>
    </source>
</evidence>
<evidence type="ECO:0008006" key="4">
    <source>
        <dbReference type="Google" id="ProtNLM"/>
    </source>
</evidence>
<dbReference type="RefSeq" id="WP_112112707.1">
    <property type="nucleotide sequence ID" value="NZ_QLSZ01000003.1"/>
</dbReference>
<dbReference type="Proteomes" id="UP000248840">
    <property type="component" value="Unassembled WGS sequence"/>
</dbReference>
<gene>
    <name evidence="2" type="ORF">CLV55_103236</name>
</gene>
<dbReference type="InterPro" id="IPR046219">
    <property type="entry name" value="DUF6252"/>
</dbReference>
<keyword evidence="1" id="KW-0732">Signal</keyword>
<dbReference type="Pfam" id="PF19765">
    <property type="entry name" value="DUF6252"/>
    <property type="match status" value="1"/>
</dbReference>
<dbReference type="PROSITE" id="PS51257">
    <property type="entry name" value="PROKAR_LIPOPROTEIN"/>
    <property type="match status" value="1"/>
</dbReference>
<evidence type="ECO:0000313" key="2">
    <source>
        <dbReference type="EMBL" id="RAR73912.1"/>
    </source>
</evidence>
<protein>
    <recommendedName>
        <fullName evidence="4">Lipoprotein</fullName>
    </recommendedName>
</protein>
<sequence length="310" mass="32384">MKKTKLLSKIIFVFALLILVSCDNEPVDATLASQLNNPTNTGGGNNNGGGTGGAAVFKADFGGQTWVATSATANIYNGQIELVGLKGAEGFGFSLTGTTAGTYNALNNTFAYAPNANDSYLGINPTSPTVSAGSLTITTIDTVNHTISGTFAFTGYWSDFSVTNISPIVFTNGVFTNIPYTSQNTVTDSFYAQVDGNEFVEDHIDVSDIISTGFPDSYSIAASKTNGDTIGIRISQALPVGTYQFTGPLALDLSASYLLGGVLYNSESGSLTITSKTATHMEGTFSIIVKNYTTNDTKTISNGAFSVDLP</sequence>
<dbReference type="OrthoDB" id="1399177at2"/>
<feature type="chain" id="PRO_5016408646" description="Lipoprotein" evidence="1">
    <location>
        <begin position="25"/>
        <end position="310"/>
    </location>
</feature>
<comment type="caution">
    <text evidence="2">The sequence shown here is derived from an EMBL/GenBank/DDBJ whole genome shotgun (WGS) entry which is preliminary data.</text>
</comment>
<organism evidence="2 3">
    <name type="scientific">Flavobacterium aciduliphilum</name>
    <dbReference type="NCBI Taxonomy" id="1101402"/>
    <lineage>
        <taxon>Bacteria</taxon>
        <taxon>Pseudomonadati</taxon>
        <taxon>Bacteroidota</taxon>
        <taxon>Flavobacteriia</taxon>
        <taxon>Flavobacteriales</taxon>
        <taxon>Flavobacteriaceae</taxon>
        <taxon>Flavobacterium</taxon>
    </lineage>
</organism>
<feature type="signal peptide" evidence="1">
    <location>
        <begin position="1"/>
        <end position="24"/>
    </location>
</feature>
<accession>A0A328YP41</accession>